<dbReference type="EMBL" id="ML210160">
    <property type="protein sequence ID" value="TFK27854.1"/>
    <property type="molecule type" value="Genomic_DNA"/>
</dbReference>
<name>A0A5C3L4B5_COPMA</name>
<dbReference type="GO" id="GO:0005576">
    <property type="term" value="C:extracellular region"/>
    <property type="evidence" value="ECO:0007669"/>
    <property type="project" value="InterPro"/>
</dbReference>
<feature type="domain" description="Killer toxin Kp4" evidence="2">
    <location>
        <begin position="10"/>
        <end position="122"/>
    </location>
</feature>
<organism evidence="3 4">
    <name type="scientific">Coprinopsis marcescibilis</name>
    <name type="common">Agaric fungus</name>
    <name type="synonym">Psathyrella marcescibilis</name>
    <dbReference type="NCBI Taxonomy" id="230819"/>
    <lineage>
        <taxon>Eukaryota</taxon>
        <taxon>Fungi</taxon>
        <taxon>Dikarya</taxon>
        <taxon>Basidiomycota</taxon>
        <taxon>Agaricomycotina</taxon>
        <taxon>Agaricomycetes</taxon>
        <taxon>Agaricomycetidae</taxon>
        <taxon>Agaricales</taxon>
        <taxon>Agaricineae</taxon>
        <taxon>Psathyrellaceae</taxon>
        <taxon>Coprinopsis</taxon>
    </lineage>
</organism>
<gene>
    <name evidence="3" type="ORF">FA15DRAFT_665873</name>
</gene>
<dbReference type="Pfam" id="PF09044">
    <property type="entry name" value="Kp4"/>
    <property type="match status" value="1"/>
</dbReference>
<accession>A0A5C3L4B5</accession>
<evidence type="ECO:0000313" key="3">
    <source>
        <dbReference type="EMBL" id="TFK27854.1"/>
    </source>
</evidence>
<dbReference type="Gene3D" id="3.30.430.10">
    <property type="entry name" value="Killer Toxin P4, subunit A"/>
    <property type="match status" value="1"/>
</dbReference>
<reference evidence="3 4" key="1">
    <citation type="journal article" date="2019" name="Nat. Ecol. Evol.">
        <title>Megaphylogeny resolves global patterns of mushroom evolution.</title>
        <authorList>
            <person name="Varga T."/>
            <person name="Krizsan K."/>
            <person name="Foldi C."/>
            <person name="Dima B."/>
            <person name="Sanchez-Garcia M."/>
            <person name="Sanchez-Ramirez S."/>
            <person name="Szollosi G.J."/>
            <person name="Szarkandi J.G."/>
            <person name="Papp V."/>
            <person name="Albert L."/>
            <person name="Andreopoulos W."/>
            <person name="Angelini C."/>
            <person name="Antonin V."/>
            <person name="Barry K.W."/>
            <person name="Bougher N.L."/>
            <person name="Buchanan P."/>
            <person name="Buyck B."/>
            <person name="Bense V."/>
            <person name="Catcheside P."/>
            <person name="Chovatia M."/>
            <person name="Cooper J."/>
            <person name="Damon W."/>
            <person name="Desjardin D."/>
            <person name="Finy P."/>
            <person name="Geml J."/>
            <person name="Haridas S."/>
            <person name="Hughes K."/>
            <person name="Justo A."/>
            <person name="Karasinski D."/>
            <person name="Kautmanova I."/>
            <person name="Kiss B."/>
            <person name="Kocsube S."/>
            <person name="Kotiranta H."/>
            <person name="LaButti K.M."/>
            <person name="Lechner B.E."/>
            <person name="Liimatainen K."/>
            <person name="Lipzen A."/>
            <person name="Lukacs Z."/>
            <person name="Mihaltcheva S."/>
            <person name="Morgado L.N."/>
            <person name="Niskanen T."/>
            <person name="Noordeloos M.E."/>
            <person name="Ohm R.A."/>
            <person name="Ortiz-Santana B."/>
            <person name="Ovrebo C."/>
            <person name="Racz N."/>
            <person name="Riley R."/>
            <person name="Savchenko A."/>
            <person name="Shiryaev A."/>
            <person name="Soop K."/>
            <person name="Spirin V."/>
            <person name="Szebenyi C."/>
            <person name="Tomsovsky M."/>
            <person name="Tulloss R.E."/>
            <person name="Uehling J."/>
            <person name="Grigoriev I.V."/>
            <person name="Vagvolgyi C."/>
            <person name="Papp T."/>
            <person name="Martin F.M."/>
            <person name="Miettinen O."/>
            <person name="Hibbett D.S."/>
            <person name="Nagy L.G."/>
        </authorList>
    </citation>
    <scope>NUCLEOTIDE SEQUENCE [LARGE SCALE GENOMIC DNA]</scope>
    <source>
        <strain evidence="3 4">CBS 121175</strain>
    </source>
</reference>
<evidence type="ECO:0000313" key="4">
    <source>
        <dbReference type="Proteomes" id="UP000307440"/>
    </source>
</evidence>
<keyword evidence="4" id="KW-1185">Reference proteome</keyword>
<dbReference type="Proteomes" id="UP000307440">
    <property type="component" value="Unassembled WGS sequence"/>
</dbReference>
<dbReference type="AlphaFoldDB" id="A0A5C3L4B5"/>
<protein>
    <submittedName>
        <fullName evidence="3">Killer toxin</fullName>
    </submittedName>
</protein>
<keyword evidence="1" id="KW-0732">Signal</keyword>
<proteinExistence type="predicted"/>
<sequence>MKLFTIVSSALMLASSASALGINCRGSSNCAGTLCNLSQLIAQAAQLPDNNQYFPGQHIVCCGSSGSPGGICAFTQNTSQNISGRRVKELLQGLSNHGCGKCGSNPFERNDVQFGQLTVNFVSQR</sequence>
<dbReference type="InterPro" id="IPR011329">
    <property type="entry name" value="Killer_tox_Kp4/SMK"/>
</dbReference>
<dbReference type="SUPFAM" id="SSF55221">
    <property type="entry name" value="Yeast killer toxins"/>
    <property type="match status" value="1"/>
</dbReference>
<feature type="chain" id="PRO_5022751881" evidence="1">
    <location>
        <begin position="20"/>
        <end position="125"/>
    </location>
</feature>
<feature type="signal peptide" evidence="1">
    <location>
        <begin position="1"/>
        <end position="19"/>
    </location>
</feature>
<evidence type="ECO:0000256" key="1">
    <source>
        <dbReference type="SAM" id="SignalP"/>
    </source>
</evidence>
<evidence type="ECO:0000259" key="2">
    <source>
        <dbReference type="Pfam" id="PF09044"/>
    </source>
</evidence>
<dbReference type="OrthoDB" id="4177994at2759"/>
<dbReference type="InterPro" id="IPR015131">
    <property type="entry name" value="Killer_tox_Kp4"/>
</dbReference>